<feature type="domain" description="Alanine racemase C-terminal" evidence="7">
    <location>
        <begin position="246"/>
        <end position="377"/>
    </location>
</feature>
<evidence type="ECO:0000256" key="6">
    <source>
        <dbReference type="PIRSR" id="PIRSR600821-52"/>
    </source>
</evidence>
<dbReference type="PROSITE" id="PS00395">
    <property type="entry name" value="ALANINE_RACEMASE"/>
    <property type="match status" value="1"/>
</dbReference>
<feature type="modified residue" description="N6-(pyridoxal phosphate)lysine" evidence="4 5">
    <location>
        <position position="36"/>
    </location>
</feature>
<dbReference type="EC" id="5.1.1.1" evidence="4"/>
<dbReference type="RefSeq" id="WP_154591858.1">
    <property type="nucleotide sequence ID" value="NZ_WLVL01000002.1"/>
</dbReference>
<evidence type="ECO:0000256" key="4">
    <source>
        <dbReference type="HAMAP-Rule" id="MF_01201"/>
    </source>
</evidence>
<evidence type="ECO:0000313" key="8">
    <source>
        <dbReference type="EMBL" id="MTB70488.1"/>
    </source>
</evidence>
<comment type="similarity">
    <text evidence="4">Belongs to the alanine racemase family.</text>
</comment>
<sequence length="379" mass="40193">MLYATRAEVDLGAIRSNIEGVREAVGPDRAVLVAVKADAYGHGAVAVSRMIQASGCADWLGVATVPEALELRAAGITLPILKLSHCFPGAEMEAAIAADVVTACPSRDNADALQAAAEQVGRPARVHLKVDTGMARIGVPAGDAAALAAYVESLSLVRLEGAFTHMPVADTASQDAFTEEQVASFVRVAAQVQDALGRRLEHVHAANSGGVLGHSSSWLTMVRPGIMAYGYYPDASTPRTITLRQAMRWVTRVSFVKQVAAGTTVGYGRTWSSDEDRWIATMPVGYADGYNRLLSNRGRVLVGGASYPIAGRVCMDQTMIDVGPASEPCPVSVGDEVVLLGRSGDEVITTDEMAELLGTITYEVTCDIARRVERTYREA</sequence>
<name>A0A6I3I8C6_9MICO</name>
<dbReference type="CDD" id="cd00430">
    <property type="entry name" value="PLPDE_III_AR"/>
    <property type="match status" value="1"/>
</dbReference>
<dbReference type="GO" id="GO:0005829">
    <property type="term" value="C:cytosol"/>
    <property type="evidence" value="ECO:0007669"/>
    <property type="project" value="TreeGrafter"/>
</dbReference>
<keyword evidence="9" id="KW-1185">Reference proteome</keyword>
<dbReference type="UniPathway" id="UPA00042">
    <property type="reaction ID" value="UER00497"/>
</dbReference>
<dbReference type="InterPro" id="IPR011079">
    <property type="entry name" value="Ala_racemase_C"/>
</dbReference>
<dbReference type="SUPFAM" id="SSF50621">
    <property type="entry name" value="Alanine racemase C-terminal domain-like"/>
    <property type="match status" value="1"/>
</dbReference>
<dbReference type="FunFam" id="3.20.20.10:FF:000002">
    <property type="entry name" value="Alanine racemase"/>
    <property type="match status" value="1"/>
</dbReference>
<reference evidence="8 9" key="1">
    <citation type="submission" date="2019-11" db="EMBL/GenBank/DDBJ databases">
        <title>Whole genome sequencing identifies a novel species of the genus Arsenicicoccus isolated from human blood.</title>
        <authorList>
            <person name="Jeong J.H."/>
            <person name="Kweon O.J."/>
            <person name="Kim H.R."/>
            <person name="Kim T.-H."/>
            <person name="Ha S.-M."/>
            <person name="Lee M.-K."/>
        </authorList>
    </citation>
    <scope>NUCLEOTIDE SEQUENCE [LARGE SCALE GENOMIC DNA]</scope>
    <source>
        <strain evidence="8 9">MKL-02</strain>
    </source>
</reference>
<dbReference type="GO" id="GO:0030632">
    <property type="term" value="P:D-alanine biosynthetic process"/>
    <property type="evidence" value="ECO:0007669"/>
    <property type="project" value="UniProtKB-UniRule"/>
</dbReference>
<dbReference type="GO" id="GO:0030170">
    <property type="term" value="F:pyridoxal phosphate binding"/>
    <property type="evidence" value="ECO:0007669"/>
    <property type="project" value="UniProtKB-UniRule"/>
</dbReference>
<dbReference type="NCBIfam" id="TIGR00492">
    <property type="entry name" value="alr"/>
    <property type="match status" value="1"/>
</dbReference>
<dbReference type="SMART" id="SM01005">
    <property type="entry name" value="Ala_racemase_C"/>
    <property type="match status" value="1"/>
</dbReference>
<keyword evidence="3 4" id="KW-0413">Isomerase</keyword>
<dbReference type="InterPro" id="IPR000821">
    <property type="entry name" value="Ala_racemase"/>
</dbReference>
<comment type="cofactor">
    <cofactor evidence="1 4 5">
        <name>pyridoxal 5'-phosphate</name>
        <dbReference type="ChEBI" id="CHEBI:597326"/>
    </cofactor>
</comment>
<feature type="active site" description="Proton acceptor; specific for L-alanine" evidence="4">
    <location>
        <position position="267"/>
    </location>
</feature>
<accession>A0A6I3I8C6</accession>
<comment type="pathway">
    <text evidence="4">Amino-acid biosynthesis; D-alanine biosynthesis; D-alanine from L-alanine: step 1/1.</text>
</comment>
<evidence type="ECO:0000256" key="2">
    <source>
        <dbReference type="ARBA" id="ARBA00022898"/>
    </source>
</evidence>
<comment type="catalytic activity">
    <reaction evidence="4">
        <text>L-alanine = D-alanine</text>
        <dbReference type="Rhea" id="RHEA:20249"/>
        <dbReference type="ChEBI" id="CHEBI:57416"/>
        <dbReference type="ChEBI" id="CHEBI:57972"/>
        <dbReference type="EC" id="5.1.1.1"/>
    </reaction>
</comment>
<comment type="caution">
    <text evidence="8">The sequence shown here is derived from an EMBL/GenBank/DDBJ whole genome shotgun (WGS) entry which is preliminary data.</text>
</comment>
<evidence type="ECO:0000259" key="7">
    <source>
        <dbReference type="SMART" id="SM01005"/>
    </source>
</evidence>
<dbReference type="PANTHER" id="PTHR30511:SF0">
    <property type="entry name" value="ALANINE RACEMASE, CATABOLIC-RELATED"/>
    <property type="match status" value="1"/>
</dbReference>
<feature type="binding site" evidence="4 6">
    <location>
        <position position="315"/>
    </location>
    <ligand>
        <name>substrate</name>
    </ligand>
</feature>
<evidence type="ECO:0000313" key="9">
    <source>
        <dbReference type="Proteomes" id="UP000431092"/>
    </source>
</evidence>
<feature type="binding site" evidence="4 6">
    <location>
        <position position="136"/>
    </location>
    <ligand>
        <name>substrate</name>
    </ligand>
</feature>
<dbReference type="AlphaFoldDB" id="A0A6I3I8C6"/>
<proteinExistence type="inferred from homology"/>
<evidence type="ECO:0000256" key="5">
    <source>
        <dbReference type="PIRSR" id="PIRSR600821-50"/>
    </source>
</evidence>
<dbReference type="SUPFAM" id="SSF51419">
    <property type="entry name" value="PLP-binding barrel"/>
    <property type="match status" value="1"/>
</dbReference>
<organism evidence="8 9">
    <name type="scientific">Arsenicicoccus cauae</name>
    <dbReference type="NCBI Taxonomy" id="2663847"/>
    <lineage>
        <taxon>Bacteria</taxon>
        <taxon>Bacillati</taxon>
        <taxon>Actinomycetota</taxon>
        <taxon>Actinomycetes</taxon>
        <taxon>Micrococcales</taxon>
        <taxon>Intrasporangiaceae</taxon>
        <taxon>Arsenicicoccus</taxon>
    </lineage>
</organism>
<dbReference type="HAMAP" id="MF_01201">
    <property type="entry name" value="Ala_racemase"/>
    <property type="match status" value="1"/>
</dbReference>
<feature type="active site" description="Proton acceptor; specific for D-alanine" evidence="4">
    <location>
        <position position="36"/>
    </location>
</feature>
<keyword evidence="2 4" id="KW-0663">Pyridoxal phosphate</keyword>
<dbReference type="InterPro" id="IPR029066">
    <property type="entry name" value="PLP-binding_barrel"/>
</dbReference>
<dbReference type="InterPro" id="IPR009006">
    <property type="entry name" value="Ala_racemase/Decarboxylase_C"/>
</dbReference>
<gene>
    <name evidence="8" type="primary">alr</name>
    <name evidence="8" type="ORF">GGG17_00525</name>
</gene>
<dbReference type="Gene3D" id="3.20.20.10">
    <property type="entry name" value="Alanine racemase"/>
    <property type="match status" value="1"/>
</dbReference>
<dbReference type="PANTHER" id="PTHR30511">
    <property type="entry name" value="ALANINE RACEMASE"/>
    <property type="match status" value="1"/>
</dbReference>
<dbReference type="GO" id="GO:0008784">
    <property type="term" value="F:alanine racemase activity"/>
    <property type="evidence" value="ECO:0007669"/>
    <property type="project" value="UniProtKB-UniRule"/>
</dbReference>
<dbReference type="Pfam" id="PF01168">
    <property type="entry name" value="Ala_racemase_N"/>
    <property type="match status" value="1"/>
</dbReference>
<evidence type="ECO:0000256" key="1">
    <source>
        <dbReference type="ARBA" id="ARBA00001933"/>
    </source>
</evidence>
<dbReference type="PRINTS" id="PR00992">
    <property type="entry name" value="ALARACEMASE"/>
</dbReference>
<dbReference type="EMBL" id="WLVL01000002">
    <property type="protein sequence ID" value="MTB70488.1"/>
    <property type="molecule type" value="Genomic_DNA"/>
</dbReference>
<dbReference type="Gene3D" id="2.40.37.10">
    <property type="entry name" value="Lyase, Ornithine Decarboxylase, Chain A, domain 1"/>
    <property type="match status" value="1"/>
</dbReference>
<comment type="function">
    <text evidence="4">Catalyzes the interconversion of L-alanine and D-alanine. May also act on other amino acids.</text>
</comment>
<dbReference type="GO" id="GO:0009252">
    <property type="term" value="P:peptidoglycan biosynthetic process"/>
    <property type="evidence" value="ECO:0007669"/>
    <property type="project" value="TreeGrafter"/>
</dbReference>
<dbReference type="Pfam" id="PF00842">
    <property type="entry name" value="Ala_racemase_C"/>
    <property type="match status" value="1"/>
</dbReference>
<dbReference type="Proteomes" id="UP000431092">
    <property type="component" value="Unassembled WGS sequence"/>
</dbReference>
<evidence type="ECO:0000256" key="3">
    <source>
        <dbReference type="ARBA" id="ARBA00023235"/>
    </source>
</evidence>
<dbReference type="InterPro" id="IPR020622">
    <property type="entry name" value="Ala_racemase_pyridoxalP-BS"/>
</dbReference>
<protein>
    <recommendedName>
        <fullName evidence="4">Alanine racemase</fullName>
        <ecNumber evidence="4">5.1.1.1</ecNumber>
    </recommendedName>
</protein>
<dbReference type="InterPro" id="IPR001608">
    <property type="entry name" value="Ala_racemase_N"/>
</dbReference>